<dbReference type="InterPro" id="IPR018105">
    <property type="entry name" value="Translational_control_tumour_p"/>
</dbReference>
<accession>A0A812UNA9</accession>
<dbReference type="PANTHER" id="PTHR11991:SF0">
    <property type="entry name" value="TRANSLATIONALLY-CONTROLLED TUMOR PROTEIN"/>
    <property type="match status" value="1"/>
</dbReference>
<comment type="caution">
    <text evidence="3">The sequence shown here is derived from an EMBL/GenBank/DDBJ whole genome shotgun (WGS) entry which is preliminary data.</text>
</comment>
<dbReference type="Proteomes" id="UP000604046">
    <property type="component" value="Unassembled WGS sequence"/>
</dbReference>
<dbReference type="EMBL" id="CAJNDS010002762">
    <property type="protein sequence ID" value="CAE7588703.1"/>
    <property type="molecule type" value="Genomic_DNA"/>
</dbReference>
<organism evidence="3 4">
    <name type="scientific">Symbiodinium natans</name>
    <dbReference type="NCBI Taxonomy" id="878477"/>
    <lineage>
        <taxon>Eukaryota</taxon>
        <taxon>Sar</taxon>
        <taxon>Alveolata</taxon>
        <taxon>Dinophyceae</taxon>
        <taxon>Suessiales</taxon>
        <taxon>Symbiodiniaceae</taxon>
        <taxon>Symbiodinium</taxon>
    </lineage>
</organism>
<reference evidence="3" key="1">
    <citation type="submission" date="2021-02" db="EMBL/GenBank/DDBJ databases">
        <authorList>
            <person name="Dougan E. K."/>
            <person name="Rhodes N."/>
            <person name="Thang M."/>
            <person name="Chan C."/>
        </authorList>
    </citation>
    <scope>NUCLEOTIDE SEQUENCE</scope>
</reference>
<dbReference type="PRINTS" id="PR01653">
    <property type="entry name" value="TCTPROTEIN"/>
</dbReference>
<keyword evidence="4" id="KW-1185">Reference proteome</keyword>
<feature type="domain" description="TCTP" evidence="2">
    <location>
        <begin position="114"/>
        <end position="266"/>
    </location>
</feature>
<dbReference type="PROSITE" id="PS51797">
    <property type="entry name" value="TCTP_3"/>
    <property type="match status" value="1"/>
</dbReference>
<sequence length="266" mass="29436">MTNAAPNPEIRSRITRAPGDLASAQPFSASGLNWQNPTCIVLRTPWRHLLRISRPCTRSPRKRRRSLLRAPAAGLKKAVALGLGLVGLLGLAGTQSFGVFPGKSSPSLDTMSKMMIYKDVVSGDEMTSDSFKSSVEFDGAALEVKSKWLTVEEATDDESLTGGAKKVLDIVDHFRLQEVAMDKKGFMAWAKGYMKKLKDMQKISGSKLMKGTQDFIKFILRKYDDVSVYAGESFDTEGGHAFAYWGEHEETPTFYFILPGLKEEKV</sequence>
<dbReference type="Pfam" id="PF00838">
    <property type="entry name" value="TCTP"/>
    <property type="match status" value="1"/>
</dbReference>
<protein>
    <submittedName>
        <fullName evidence="3">TCTP protein</fullName>
    </submittedName>
</protein>
<evidence type="ECO:0000313" key="4">
    <source>
        <dbReference type="Proteomes" id="UP000604046"/>
    </source>
</evidence>
<dbReference type="AlphaFoldDB" id="A0A812UNA9"/>
<dbReference type="InterPro" id="IPR011057">
    <property type="entry name" value="Mss4-like_sf"/>
</dbReference>
<evidence type="ECO:0000256" key="1">
    <source>
        <dbReference type="PROSITE-ProRule" id="PRU01133"/>
    </source>
</evidence>
<dbReference type="Gene3D" id="2.170.150.10">
    <property type="entry name" value="Metal Binding Protein, Guanine Nucleotide Exchange Factor, Chain A"/>
    <property type="match status" value="1"/>
</dbReference>
<evidence type="ECO:0000313" key="3">
    <source>
        <dbReference type="EMBL" id="CAE7588703.1"/>
    </source>
</evidence>
<dbReference type="OrthoDB" id="10248936at2759"/>
<gene>
    <name evidence="3" type="primary">TCTP</name>
    <name evidence="3" type="ORF">SNAT2548_LOCUS33546</name>
</gene>
<dbReference type="InterPro" id="IPR011323">
    <property type="entry name" value="Mss4/transl-control_tumour"/>
</dbReference>
<name>A0A812UNA9_9DINO</name>
<dbReference type="SUPFAM" id="SSF51316">
    <property type="entry name" value="Mss4-like"/>
    <property type="match status" value="1"/>
</dbReference>
<dbReference type="GO" id="GO:0005737">
    <property type="term" value="C:cytoplasm"/>
    <property type="evidence" value="ECO:0007669"/>
    <property type="project" value="TreeGrafter"/>
</dbReference>
<proteinExistence type="inferred from homology"/>
<comment type="similarity">
    <text evidence="1">Belongs to the TCTP family.</text>
</comment>
<dbReference type="PANTHER" id="PTHR11991">
    <property type="entry name" value="TRANSLATIONALLY CONTROLLED TUMOR PROTEIN-RELATED"/>
    <property type="match status" value="1"/>
</dbReference>
<dbReference type="InterPro" id="IPR034737">
    <property type="entry name" value="TCTP"/>
</dbReference>
<dbReference type="GO" id="GO:0005509">
    <property type="term" value="F:calcium ion binding"/>
    <property type="evidence" value="ECO:0007669"/>
    <property type="project" value="TreeGrafter"/>
</dbReference>
<evidence type="ECO:0000259" key="2">
    <source>
        <dbReference type="PROSITE" id="PS51797"/>
    </source>
</evidence>